<dbReference type="Proteomes" id="UP000694845">
    <property type="component" value="Unplaced"/>
</dbReference>
<dbReference type="OMA" id="WIEIRFA"/>
<reference evidence="6" key="1">
    <citation type="submission" date="2025-08" db="UniProtKB">
        <authorList>
            <consortium name="RefSeq"/>
        </authorList>
    </citation>
    <scope>IDENTIFICATION</scope>
</reference>
<dbReference type="InterPro" id="IPR004045">
    <property type="entry name" value="Glutathione_S-Trfase_N"/>
</dbReference>
<dbReference type="Pfam" id="PF14497">
    <property type="entry name" value="GST_C_3"/>
    <property type="match status" value="2"/>
</dbReference>
<dbReference type="AlphaFoldDB" id="A0A8B7XNV1"/>
<dbReference type="GO" id="GO:0006749">
    <property type="term" value="P:glutathione metabolic process"/>
    <property type="evidence" value="ECO:0007669"/>
    <property type="project" value="TreeGrafter"/>
</dbReference>
<sequence length="484" mass="54670">MATKAKLTYFRGRGRGELVRLTLAAAGVEFEDYFLTEPQQIKKLRDDGDLLFMQVPLLEIDGMKLVQTSAIAHYVAHKHNMMGKTPEEHVMIDMLYEGSRDFYSVGFASAAFEETKEGKQKKFEFAKSKANNRYLPIFDKVYKQSTSGFLVGESLSLADIGWLEVFLCLQEIAPEFCIKFPSVAAFTSKISSLPRVSTFLKGPQRQPPPDDVYVTTVRKVLEVSIRGMKSECIQEPARETYYHVSFFCRLGVLFNSGRIAMASKAKLTYTQGRGLAEVIRLTLTAAGVEFEDYFISEPEQMKKLLDDGDLLFRQIPSLEIDGLKLVQSSAIARYVAHKYKMTGKTPEEQAMVDMMFEGSRDFYRLGFATAAFKDTEEEKQQTLELIKREANNRYLPAFEKVYKQSTSGFLVGDSLSLADLGWLDVLLWLHELEPEFAVKFPAVAVFTSKISSLPRVSAFLKGHQRQPTPDADYVAIAKFGECKI</sequence>
<dbReference type="RefSeq" id="XP_022081685.1">
    <property type="nucleotide sequence ID" value="XM_022225993.1"/>
</dbReference>
<feature type="domain" description="GST N-terminal" evidence="3">
    <location>
        <begin position="3"/>
        <end position="83"/>
    </location>
</feature>
<evidence type="ECO:0000256" key="2">
    <source>
        <dbReference type="ARBA" id="ARBA00022679"/>
    </source>
</evidence>
<feature type="domain" description="GST C-terminal" evidence="4">
    <location>
        <begin position="85"/>
        <end position="209"/>
    </location>
</feature>
<organism evidence="5 6">
    <name type="scientific">Acanthaster planci</name>
    <name type="common">Crown-of-thorns starfish</name>
    <dbReference type="NCBI Taxonomy" id="133434"/>
    <lineage>
        <taxon>Eukaryota</taxon>
        <taxon>Metazoa</taxon>
        <taxon>Echinodermata</taxon>
        <taxon>Eleutherozoa</taxon>
        <taxon>Asterozoa</taxon>
        <taxon>Asteroidea</taxon>
        <taxon>Valvatacea</taxon>
        <taxon>Valvatida</taxon>
        <taxon>Acanthasteridae</taxon>
        <taxon>Acanthaster</taxon>
    </lineage>
</organism>
<dbReference type="InterPro" id="IPR003080">
    <property type="entry name" value="GST_alpha"/>
</dbReference>
<feature type="domain" description="GST C-terminal" evidence="4">
    <location>
        <begin position="345"/>
        <end position="470"/>
    </location>
</feature>
<name>A0A8B7XNV1_ACAPL</name>
<dbReference type="Pfam" id="PF02798">
    <property type="entry name" value="GST_N"/>
    <property type="match status" value="2"/>
</dbReference>
<keyword evidence="2" id="KW-0808">Transferase</keyword>
<feature type="domain" description="GST N-terminal" evidence="3">
    <location>
        <begin position="263"/>
        <end position="343"/>
    </location>
</feature>
<dbReference type="SUPFAM" id="SSF47616">
    <property type="entry name" value="GST C-terminal domain-like"/>
    <property type="match status" value="2"/>
</dbReference>
<dbReference type="PANTHER" id="PTHR11571:SF230">
    <property type="entry name" value="GLUTATHIONE TRANSFERASE"/>
    <property type="match status" value="1"/>
</dbReference>
<dbReference type="InterPro" id="IPR050213">
    <property type="entry name" value="GST_superfamily"/>
</dbReference>
<dbReference type="SFLD" id="SFLDS00019">
    <property type="entry name" value="Glutathione_Transferase_(cytos"/>
    <property type="match status" value="2"/>
</dbReference>
<evidence type="ECO:0000256" key="1">
    <source>
        <dbReference type="ARBA" id="ARBA00011055"/>
    </source>
</evidence>
<dbReference type="SUPFAM" id="SSF52833">
    <property type="entry name" value="Thioredoxin-like"/>
    <property type="match status" value="2"/>
</dbReference>
<accession>A0A8B7XNV1</accession>
<comment type="similarity">
    <text evidence="1">Belongs to the GST superfamily. Alpha family.</text>
</comment>
<keyword evidence="5" id="KW-1185">Reference proteome</keyword>
<gene>
    <name evidence="6" type="primary">LOC110974392</name>
</gene>
<evidence type="ECO:0000313" key="6">
    <source>
        <dbReference type="RefSeq" id="XP_022081685.1"/>
    </source>
</evidence>
<dbReference type="PANTHER" id="PTHR11571">
    <property type="entry name" value="GLUTATHIONE S-TRANSFERASE"/>
    <property type="match status" value="1"/>
</dbReference>
<evidence type="ECO:0000259" key="3">
    <source>
        <dbReference type="PROSITE" id="PS50404"/>
    </source>
</evidence>
<protein>
    <submittedName>
        <fullName evidence="6">Uncharacterized protein LOC110974392</fullName>
    </submittedName>
</protein>
<dbReference type="GO" id="GO:0004364">
    <property type="term" value="F:glutathione transferase activity"/>
    <property type="evidence" value="ECO:0007669"/>
    <property type="project" value="InterPro"/>
</dbReference>
<dbReference type="InterPro" id="IPR036249">
    <property type="entry name" value="Thioredoxin-like_sf"/>
</dbReference>
<dbReference type="InterPro" id="IPR036282">
    <property type="entry name" value="Glutathione-S-Trfase_C_sf"/>
</dbReference>
<proteinExistence type="inferred from homology"/>
<dbReference type="FunFam" id="1.20.1050.10:FF:000005">
    <property type="entry name" value="Glutathione S-transferase A1"/>
    <property type="match status" value="2"/>
</dbReference>
<dbReference type="OrthoDB" id="414243at2759"/>
<dbReference type="Gene3D" id="3.40.30.10">
    <property type="entry name" value="Glutaredoxin"/>
    <property type="match status" value="2"/>
</dbReference>
<evidence type="ECO:0000259" key="4">
    <source>
        <dbReference type="PROSITE" id="PS50405"/>
    </source>
</evidence>
<evidence type="ECO:0000313" key="5">
    <source>
        <dbReference type="Proteomes" id="UP000694845"/>
    </source>
</evidence>
<dbReference type="PROSITE" id="PS50404">
    <property type="entry name" value="GST_NTER"/>
    <property type="match status" value="2"/>
</dbReference>
<dbReference type="GeneID" id="110974392"/>
<dbReference type="InterPro" id="IPR010987">
    <property type="entry name" value="Glutathione-S-Trfase_C-like"/>
</dbReference>
<dbReference type="PRINTS" id="PR01266">
    <property type="entry name" value="GSTRNSFRASEA"/>
</dbReference>
<dbReference type="KEGG" id="aplc:110974392"/>
<dbReference type="Gene3D" id="1.20.1050.10">
    <property type="match status" value="2"/>
</dbReference>
<dbReference type="InterPro" id="IPR004046">
    <property type="entry name" value="GST_C"/>
</dbReference>
<dbReference type="SFLD" id="SFLDG00363">
    <property type="entry name" value="AMPS_(cytGST):_Alpha-__Mu-__Pi"/>
    <property type="match status" value="2"/>
</dbReference>
<dbReference type="PROSITE" id="PS50405">
    <property type="entry name" value="GST_CTER"/>
    <property type="match status" value="2"/>
</dbReference>
<dbReference type="SFLD" id="SFLDG01205">
    <property type="entry name" value="AMPS.1"/>
    <property type="match status" value="2"/>
</dbReference>
<dbReference type="InterPro" id="IPR040079">
    <property type="entry name" value="Glutathione_S-Trfase"/>
</dbReference>